<comment type="caution">
    <text evidence="2">The sequence shown here is derived from an EMBL/GenBank/DDBJ whole genome shotgun (WGS) entry which is preliminary data.</text>
</comment>
<evidence type="ECO:0000313" key="3">
    <source>
        <dbReference type="Proteomes" id="UP000298493"/>
    </source>
</evidence>
<feature type="compositionally biased region" description="Acidic residues" evidence="1">
    <location>
        <begin position="162"/>
        <end position="189"/>
    </location>
</feature>
<feature type="compositionally biased region" description="Basic and acidic residues" evidence="1">
    <location>
        <begin position="1"/>
        <end position="11"/>
    </location>
</feature>
<feature type="compositionally biased region" description="Basic and acidic residues" evidence="1">
    <location>
        <begin position="190"/>
        <end position="202"/>
    </location>
</feature>
<feature type="region of interest" description="Disordered" evidence="1">
    <location>
        <begin position="1"/>
        <end position="219"/>
    </location>
</feature>
<gene>
    <name evidence="2" type="ORF">E6O75_ATG06908</name>
</gene>
<name>A0A4Z1NU07_9PEZI</name>
<feature type="compositionally biased region" description="Acidic residues" evidence="1">
    <location>
        <begin position="70"/>
        <end position="82"/>
    </location>
</feature>
<evidence type="ECO:0000256" key="1">
    <source>
        <dbReference type="SAM" id="MobiDB-lite"/>
    </source>
</evidence>
<dbReference type="EMBL" id="SNSC02000012">
    <property type="protein sequence ID" value="TID19570.1"/>
    <property type="molecule type" value="Genomic_DNA"/>
</dbReference>
<dbReference type="Proteomes" id="UP000298493">
    <property type="component" value="Unassembled WGS sequence"/>
</dbReference>
<feature type="compositionally biased region" description="Basic and acidic residues" evidence="1">
    <location>
        <begin position="23"/>
        <end position="40"/>
    </location>
</feature>
<reference evidence="2 3" key="1">
    <citation type="submission" date="2019-04" db="EMBL/GenBank/DDBJ databases">
        <title>High contiguity whole genome sequence and gene annotation resource for two Venturia nashicola isolates.</title>
        <authorList>
            <person name="Prokchorchik M."/>
            <person name="Won K."/>
            <person name="Lee Y."/>
            <person name="Choi E.D."/>
            <person name="Segonzac C."/>
            <person name="Sohn K.H."/>
        </authorList>
    </citation>
    <scope>NUCLEOTIDE SEQUENCE [LARGE SCALE GENOMIC DNA]</scope>
    <source>
        <strain evidence="2 3">PRI2</strain>
    </source>
</reference>
<evidence type="ECO:0000313" key="2">
    <source>
        <dbReference type="EMBL" id="TID19570.1"/>
    </source>
</evidence>
<keyword evidence="3" id="KW-1185">Reference proteome</keyword>
<dbReference type="AlphaFoldDB" id="A0A4Z1NU07"/>
<sequence>MLEHRNQRTAEHWQTIDGQGKNEAGKGPKRTHSESDDGSNKCESVFMPTSPLDNTPKKLKMNQDMGEAGEVSEEEEEEEEEASIFGQEEGILKPREALVGDSIRETQGGAVMESKDGGPGQDAFAVYESVDGEMGEIEDSKQQPKGIWANEDNESSEVHDDISEEEDDVSGSEYEESEEEAVSESDESDREEKKLQKRESPRRFLVKKSTNAPRGRSRR</sequence>
<protein>
    <submittedName>
        <fullName evidence="2">Uncharacterized protein</fullName>
    </submittedName>
</protein>
<proteinExistence type="predicted"/>
<feature type="compositionally biased region" description="Basic and acidic residues" evidence="1">
    <location>
        <begin position="90"/>
        <end position="104"/>
    </location>
</feature>
<organism evidence="2 3">
    <name type="scientific">Venturia nashicola</name>
    <dbReference type="NCBI Taxonomy" id="86259"/>
    <lineage>
        <taxon>Eukaryota</taxon>
        <taxon>Fungi</taxon>
        <taxon>Dikarya</taxon>
        <taxon>Ascomycota</taxon>
        <taxon>Pezizomycotina</taxon>
        <taxon>Dothideomycetes</taxon>
        <taxon>Pleosporomycetidae</taxon>
        <taxon>Venturiales</taxon>
        <taxon>Venturiaceae</taxon>
        <taxon>Venturia</taxon>
    </lineage>
</organism>
<accession>A0A4Z1NU07</accession>